<feature type="transmembrane region" description="Helical" evidence="1">
    <location>
        <begin position="6"/>
        <end position="24"/>
    </location>
</feature>
<comment type="caution">
    <text evidence="2">The sequence shown here is derived from an EMBL/GenBank/DDBJ whole genome shotgun (WGS) entry which is preliminary data.</text>
</comment>
<proteinExistence type="predicted"/>
<evidence type="ECO:0000313" key="2">
    <source>
        <dbReference type="EMBL" id="OHA91018.1"/>
    </source>
</evidence>
<evidence type="ECO:0000256" key="1">
    <source>
        <dbReference type="SAM" id="Phobius"/>
    </source>
</evidence>
<feature type="transmembrane region" description="Helical" evidence="1">
    <location>
        <begin position="64"/>
        <end position="85"/>
    </location>
</feature>
<feature type="transmembrane region" description="Helical" evidence="1">
    <location>
        <begin position="106"/>
        <end position="125"/>
    </location>
</feature>
<gene>
    <name evidence="2" type="ORF">A2758_01355</name>
</gene>
<evidence type="ECO:0000313" key="3">
    <source>
        <dbReference type="Proteomes" id="UP000178612"/>
    </source>
</evidence>
<sequence>MSAVETIALILIIVSAIKIIFLLVKPGAWFNTVGKLWMKPGVATVVALVLGGLVLKYLLVELTIVQIVAVCAFYSMFFWIALAPYKNDWYNMVTRELSSGNIWKKNWLSTLLWIAIMVWVLKKLFA</sequence>
<feature type="transmembrane region" description="Helical" evidence="1">
    <location>
        <begin position="36"/>
        <end position="58"/>
    </location>
</feature>
<reference evidence="2 3" key="1">
    <citation type="journal article" date="2016" name="Nat. Commun.">
        <title>Thousands of microbial genomes shed light on interconnected biogeochemical processes in an aquifer system.</title>
        <authorList>
            <person name="Anantharaman K."/>
            <person name="Brown C.T."/>
            <person name="Hug L.A."/>
            <person name="Sharon I."/>
            <person name="Castelle C.J."/>
            <person name="Probst A.J."/>
            <person name="Thomas B.C."/>
            <person name="Singh A."/>
            <person name="Wilkins M.J."/>
            <person name="Karaoz U."/>
            <person name="Brodie E.L."/>
            <person name="Williams K.H."/>
            <person name="Hubbard S.S."/>
            <person name="Banfield J.F."/>
        </authorList>
    </citation>
    <scope>NUCLEOTIDE SEQUENCE [LARGE SCALE GENOMIC DNA]</scope>
</reference>
<accession>A0A1G2T1Y4</accession>
<name>A0A1G2T1Y4_9BACT</name>
<dbReference type="Proteomes" id="UP000178612">
    <property type="component" value="Unassembled WGS sequence"/>
</dbReference>
<organism evidence="2 3">
    <name type="scientific">Candidatus Zambryskibacteria bacterium RIFCSPHIGHO2_01_FULL_49_18</name>
    <dbReference type="NCBI Taxonomy" id="1802740"/>
    <lineage>
        <taxon>Bacteria</taxon>
        <taxon>Candidatus Zambryskiibacteriota</taxon>
    </lineage>
</organism>
<dbReference type="AlphaFoldDB" id="A0A1G2T1Y4"/>
<keyword evidence="1" id="KW-0812">Transmembrane</keyword>
<keyword evidence="1" id="KW-0472">Membrane</keyword>
<protein>
    <submittedName>
        <fullName evidence="2">Uncharacterized protein</fullName>
    </submittedName>
</protein>
<dbReference type="EMBL" id="MHVJ01000015">
    <property type="protein sequence ID" value="OHA91018.1"/>
    <property type="molecule type" value="Genomic_DNA"/>
</dbReference>
<keyword evidence="1" id="KW-1133">Transmembrane helix</keyword>